<organism evidence="2 3">
    <name type="scientific">Dimorphilus gyrociliatus</name>
    <dbReference type="NCBI Taxonomy" id="2664684"/>
    <lineage>
        <taxon>Eukaryota</taxon>
        <taxon>Metazoa</taxon>
        <taxon>Spiralia</taxon>
        <taxon>Lophotrochozoa</taxon>
        <taxon>Annelida</taxon>
        <taxon>Polychaeta</taxon>
        <taxon>Polychaeta incertae sedis</taxon>
        <taxon>Dinophilidae</taxon>
        <taxon>Dimorphilus</taxon>
    </lineage>
</organism>
<dbReference type="PROSITE" id="PS51450">
    <property type="entry name" value="LRR"/>
    <property type="match status" value="2"/>
</dbReference>
<dbReference type="OrthoDB" id="5954088at2759"/>
<feature type="compositionally biased region" description="Polar residues" evidence="1">
    <location>
        <begin position="689"/>
        <end position="708"/>
    </location>
</feature>
<accession>A0A7I8VV75</accession>
<evidence type="ECO:0000313" key="2">
    <source>
        <dbReference type="EMBL" id="CAD5119355.1"/>
    </source>
</evidence>
<dbReference type="Gene3D" id="3.80.10.10">
    <property type="entry name" value="Ribonuclease Inhibitor"/>
    <property type="match status" value="1"/>
</dbReference>
<dbReference type="PANTHER" id="PTHR46759">
    <property type="entry name" value="LEUCINE-RICH REPEAT-CONTAINING PROTEIN 72"/>
    <property type="match status" value="1"/>
</dbReference>
<keyword evidence="3" id="KW-1185">Reference proteome</keyword>
<dbReference type="SUPFAM" id="SSF52058">
    <property type="entry name" value="L domain-like"/>
    <property type="match status" value="1"/>
</dbReference>
<dbReference type="AlphaFoldDB" id="A0A7I8VV75"/>
<protein>
    <submittedName>
        <fullName evidence="2">DgyrCDS7973</fullName>
    </submittedName>
</protein>
<dbReference type="InterPro" id="IPR042655">
    <property type="entry name" value="LRC72"/>
</dbReference>
<reference evidence="2 3" key="1">
    <citation type="submission" date="2020-08" db="EMBL/GenBank/DDBJ databases">
        <authorList>
            <person name="Hejnol A."/>
        </authorList>
    </citation>
    <scope>NUCLEOTIDE SEQUENCE [LARGE SCALE GENOMIC DNA]</scope>
</reference>
<comment type="caution">
    <text evidence="2">The sequence shown here is derived from an EMBL/GenBank/DDBJ whole genome shotgun (WGS) entry which is preliminary data.</text>
</comment>
<dbReference type="PANTHER" id="PTHR46759:SF2">
    <property type="match status" value="1"/>
</dbReference>
<evidence type="ECO:0000313" key="3">
    <source>
        <dbReference type="Proteomes" id="UP000549394"/>
    </source>
</evidence>
<dbReference type="EMBL" id="CAJFCJ010000010">
    <property type="protein sequence ID" value="CAD5119355.1"/>
    <property type="molecule type" value="Genomic_DNA"/>
</dbReference>
<gene>
    <name evidence="2" type="ORF">DGYR_LOCUS7610</name>
</gene>
<dbReference type="Proteomes" id="UP000549394">
    <property type="component" value="Unassembled WGS sequence"/>
</dbReference>
<evidence type="ECO:0000256" key="1">
    <source>
        <dbReference type="SAM" id="MobiDB-lite"/>
    </source>
</evidence>
<dbReference type="InterPro" id="IPR001611">
    <property type="entry name" value="Leu-rich_rpt"/>
</dbReference>
<proteinExistence type="predicted"/>
<name>A0A7I8VV75_9ANNE</name>
<feature type="region of interest" description="Disordered" evidence="1">
    <location>
        <begin position="653"/>
        <end position="716"/>
    </location>
</feature>
<sequence>MPVTYKLLKERSTGELDIIEYLDLTSAGIAYIDELDFCSNLKYLDVKGNSIDIVTNLESCTELWHLDLSCNQIRNVDSLSDFVAFGCLKLNNNRLNWKNLEKIRGCHIISLTLQANPLEKDPHYRKHVIDCFPYLWMLDGIFITAAEREYVFNFFEKSALSKKPIRHKLLPWKLKTFSSTHQSNLNHGILANEYFKNFPPKDMCHNHIIDIKKLKYMINDTAQYFVTKARTGTLAEFSINELPEYMDNFFELMITTPKYWTLLITTIHISLWFNIPLVCYDNIFTMLHLNDSDLDFNTIFKYPKEIRVLIGVFLFNLVKIKRDSGQKMDVNDRLYTTLFYSSLIQFKLYNKAKKCLNKEDMIIVERIKKSLAIEFLPLFTNSSVCLNQIEESKGIQALVSSALGTLATNRIEKLIQSIRQKVEEHEIISILHQTGLAICQICLKIISDLSLKDIQPKSINNGIIKSKKRLIEAIQKSNYHESGLSFPEKPDNEVCLNVEKYCRKFPAIGDKIMLAAQQLGVILALPEPFRAIAQRDTVLAASGGITKPKDSDDYCITINMNNYKFDNDLMVWRKANSLGDKIDYCIIKKKSDISESVEKDNILKDNYIHTWNYLVEEKIGFYSNFDTLLEPYENNKLQDVSHIEKYILGSNEEEEKTELTDENQSTHISISPHRFPTSTKSARTPRLSARSSKCSRPSTASSKWPKTSTKIDNEKESETLLVQGKKLSDVGPPLTPQTPRKPIEIDVKTDVSDDVSLYQQMTAESWTNKEVLRVPTASIVLDTKCDSSRRNDDCLWDKRGFLSVAHASKWLAAGRDISQKEIAKEHVPGYLSSRPDSSLSISSVNRRLEALSPRTTTKNGIYQPFVGKKYVKRPLTAQVVNAWPKMKVEWICGDCVSDFKITNNPSK</sequence>
<dbReference type="InterPro" id="IPR032675">
    <property type="entry name" value="LRR_dom_sf"/>
</dbReference>